<evidence type="ECO:0000313" key="2">
    <source>
        <dbReference type="Proteomes" id="UP000292262"/>
    </source>
</evidence>
<dbReference type="EMBL" id="SGXE01000002">
    <property type="protein sequence ID" value="RZS93143.1"/>
    <property type="molecule type" value="Genomic_DNA"/>
</dbReference>
<sequence>MKKYLLVLVLATFSCTPNKDTMEIYFFEREVSSQIQADCNLIFSFYGLKKIEITDNKTIAKVLEEMNNLKYAGFDKAIDVRTKVVVNKDTLCFDTFDNILVNDKLVDSTTSTHLISLIKNSIRKNKDNAIIINKFPEFQFDNK</sequence>
<dbReference type="Proteomes" id="UP000292262">
    <property type="component" value="Unassembled WGS sequence"/>
</dbReference>
<keyword evidence="2" id="KW-1185">Reference proteome</keyword>
<comment type="caution">
    <text evidence="1">The sequence shown here is derived from an EMBL/GenBank/DDBJ whole genome shotgun (WGS) entry which is preliminary data.</text>
</comment>
<dbReference type="RefSeq" id="WP_130286288.1">
    <property type="nucleotide sequence ID" value="NZ_SGXE01000002.1"/>
</dbReference>
<reference evidence="1 2" key="1">
    <citation type="submission" date="2019-02" db="EMBL/GenBank/DDBJ databases">
        <title>Genomic Encyclopedia of Type Strains, Phase IV (KMG-IV): sequencing the most valuable type-strain genomes for metagenomic binning, comparative biology and taxonomic classification.</title>
        <authorList>
            <person name="Goeker M."/>
        </authorList>
    </citation>
    <scope>NUCLEOTIDE SEQUENCE [LARGE SCALE GENOMIC DNA]</scope>
    <source>
        <strain evidence="1 2">DSM 17196</strain>
    </source>
</reference>
<gene>
    <name evidence="1" type="ORF">EV197_1713</name>
</gene>
<name>A0A4Q7P046_9FLAO</name>
<organism evidence="1 2">
    <name type="scientific">Aquimarina brevivitae</name>
    <dbReference type="NCBI Taxonomy" id="323412"/>
    <lineage>
        <taxon>Bacteria</taxon>
        <taxon>Pseudomonadati</taxon>
        <taxon>Bacteroidota</taxon>
        <taxon>Flavobacteriia</taxon>
        <taxon>Flavobacteriales</taxon>
        <taxon>Flavobacteriaceae</taxon>
        <taxon>Aquimarina</taxon>
    </lineage>
</organism>
<proteinExistence type="predicted"/>
<accession>A0A4Q7P046</accession>
<evidence type="ECO:0008006" key="3">
    <source>
        <dbReference type="Google" id="ProtNLM"/>
    </source>
</evidence>
<dbReference type="AlphaFoldDB" id="A0A4Q7P046"/>
<protein>
    <recommendedName>
        <fullName evidence="3">Lipoprotein</fullName>
    </recommendedName>
</protein>
<dbReference type="PROSITE" id="PS51257">
    <property type="entry name" value="PROKAR_LIPOPROTEIN"/>
    <property type="match status" value="1"/>
</dbReference>
<evidence type="ECO:0000313" key="1">
    <source>
        <dbReference type="EMBL" id="RZS93143.1"/>
    </source>
</evidence>